<dbReference type="InterPro" id="IPR001207">
    <property type="entry name" value="Transposase_mutator"/>
</dbReference>
<protein>
    <recommendedName>
        <fullName evidence="4">MULE transposase domain-containing protein</fullName>
    </recommendedName>
</protein>
<dbReference type="InterPro" id="IPR012337">
    <property type="entry name" value="RNaseH-like_sf"/>
</dbReference>
<sequence length="850" mass="98780">MQNPSSNFFQQHLPFMVEGERVGVIFSNLDAIQKYREELLTVTFVGIDGTFKTVPKSPPQLTLLTKGCLLTFQVVLKNVSFPMVYALTSRMTQATYESFLMIVREVLPLNYAQLTIISDYERGLINAVESTLPESRFQGCWFHYCQAIVRYCRRSLNSIYHLFQSNSEAATILRMILALPHLPAQVHPNCTFTIHDGFWVIVEYANQYPNIYQQMEVFLNGYTQEFWLTQIGAASISVYGSDIRTNNYLESFHSMLLNQMGKHPNIWDFLQKLLLIENKFYVEMDQVRNHTSRVQRSDATLRVREYIDTLNDDGNLLMFLQRAGHMMDGYLHGQNGPRPSRITVTLPDCSLPFNVADTSHHQRSYRKEWESNIIYKSWLKEDRDDCFRGKCSKCKISFLSEITSIKNHAKNKVDPIDEQVKHAEIKLSGFLAEHNISFLSIDHLEPLLKEIFPDSKICQKMKLKRTKATNIIKNVFAPVEKNVLANKLNSTKFSGMIDESTDIACISTMCIVVRFFDNDIAKISSQFWDLLPVYNLENPDEDHAGATAKNIFSSVIGSFKKYNVNVDNIIGFGSDGCSTMMGKNNSVSTRMNEMFPGIFIMLCIRHSLHLCCSEACKYLPRRLEDFARNVFNFFSHSSKRQSQYVEFQTFLNMDVHKILHPSQTRWLSLASVVERLLEQWDALKLFLTDKWISDKLLSSETIYNQLLDPFTKGYFYFLQWILPKFTTLNQYFQTDNIVLNTLHKKMEITYKDILLTYMRRDYILQTPLSEIDPLCNSQIKSNSEIYFGVKIMNHIMLDCIKARPDLLKEFYARCIDFLKVSCSQIKKNGTIFQIQFFRYLTFLLHLLHFP</sequence>
<dbReference type="PANTHER" id="PTHR37162">
    <property type="entry name" value="HAT FAMILY DIMERISATION DOMAINCONTAINING PROTEIN-RELATED"/>
    <property type="match status" value="1"/>
</dbReference>
<accession>A0AAV0WJC9</accession>
<feature type="domain" description="MULE transposase" evidence="4">
    <location>
        <begin position="45"/>
        <end position="146"/>
    </location>
</feature>
<dbReference type="GO" id="GO:0004803">
    <property type="term" value="F:transposase activity"/>
    <property type="evidence" value="ECO:0007669"/>
    <property type="project" value="InterPro"/>
</dbReference>
<comment type="caution">
    <text evidence="5">The sequence shown here is derived from an EMBL/GenBank/DDBJ whole genome shotgun (WGS) entry which is preliminary data.</text>
</comment>
<dbReference type="AlphaFoldDB" id="A0AAV0WJC9"/>
<dbReference type="Pfam" id="PF10551">
    <property type="entry name" value="MULE"/>
    <property type="match status" value="1"/>
</dbReference>
<keyword evidence="1" id="KW-0815">Transposition</keyword>
<evidence type="ECO:0000256" key="2">
    <source>
        <dbReference type="ARBA" id="ARBA00023125"/>
    </source>
</evidence>
<dbReference type="Proteomes" id="UP001160148">
    <property type="component" value="Unassembled WGS sequence"/>
</dbReference>
<keyword evidence="3" id="KW-0233">DNA recombination</keyword>
<organism evidence="5 6">
    <name type="scientific">Macrosiphum euphorbiae</name>
    <name type="common">potato aphid</name>
    <dbReference type="NCBI Taxonomy" id="13131"/>
    <lineage>
        <taxon>Eukaryota</taxon>
        <taxon>Metazoa</taxon>
        <taxon>Ecdysozoa</taxon>
        <taxon>Arthropoda</taxon>
        <taxon>Hexapoda</taxon>
        <taxon>Insecta</taxon>
        <taxon>Pterygota</taxon>
        <taxon>Neoptera</taxon>
        <taxon>Paraneoptera</taxon>
        <taxon>Hemiptera</taxon>
        <taxon>Sternorrhyncha</taxon>
        <taxon>Aphidomorpha</taxon>
        <taxon>Aphidoidea</taxon>
        <taxon>Aphididae</taxon>
        <taxon>Macrosiphini</taxon>
        <taxon>Macrosiphum</taxon>
    </lineage>
</organism>
<dbReference type="SUPFAM" id="SSF53098">
    <property type="entry name" value="Ribonuclease H-like"/>
    <property type="match status" value="1"/>
</dbReference>
<keyword evidence="6" id="KW-1185">Reference proteome</keyword>
<dbReference type="GO" id="GO:0006313">
    <property type="term" value="P:DNA transposition"/>
    <property type="evidence" value="ECO:0007669"/>
    <property type="project" value="InterPro"/>
</dbReference>
<proteinExistence type="predicted"/>
<evidence type="ECO:0000259" key="4">
    <source>
        <dbReference type="Pfam" id="PF10551"/>
    </source>
</evidence>
<name>A0AAV0WJC9_9HEMI</name>
<dbReference type="GO" id="GO:0003677">
    <property type="term" value="F:DNA binding"/>
    <property type="evidence" value="ECO:0007669"/>
    <property type="project" value="UniProtKB-KW"/>
</dbReference>
<evidence type="ECO:0000256" key="1">
    <source>
        <dbReference type="ARBA" id="ARBA00022578"/>
    </source>
</evidence>
<keyword evidence="2" id="KW-0238">DNA-binding</keyword>
<dbReference type="EMBL" id="CARXXK010000002">
    <property type="protein sequence ID" value="CAI6355646.1"/>
    <property type="molecule type" value="Genomic_DNA"/>
</dbReference>
<evidence type="ECO:0000313" key="6">
    <source>
        <dbReference type="Proteomes" id="UP001160148"/>
    </source>
</evidence>
<gene>
    <name evidence="5" type="ORF">MEUPH1_LOCUS11475</name>
</gene>
<reference evidence="5 6" key="1">
    <citation type="submission" date="2023-01" db="EMBL/GenBank/DDBJ databases">
        <authorList>
            <person name="Whitehead M."/>
        </authorList>
    </citation>
    <scope>NUCLEOTIDE SEQUENCE [LARGE SCALE GENOMIC DNA]</scope>
</reference>
<evidence type="ECO:0000313" key="5">
    <source>
        <dbReference type="EMBL" id="CAI6355646.1"/>
    </source>
</evidence>
<evidence type="ECO:0000256" key="3">
    <source>
        <dbReference type="ARBA" id="ARBA00023172"/>
    </source>
</evidence>
<dbReference type="InterPro" id="IPR018289">
    <property type="entry name" value="MULE_transposase_dom"/>
</dbReference>
<dbReference type="PROSITE" id="PS01007">
    <property type="entry name" value="TRANSPOSASE_MUTATOR"/>
    <property type="match status" value="1"/>
</dbReference>
<dbReference type="PANTHER" id="PTHR37162:SF1">
    <property type="entry name" value="BED-TYPE DOMAIN-CONTAINING PROTEIN"/>
    <property type="match status" value="1"/>
</dbReference>